<protein>
    <submittedName>
        <fullName evidence="2">Uncharacterized protein</fullName>
    </submittedName>
</protein>
<name>A0A8J5W4F0_ZIZPA</name>
<proteinExistence type="predicted"/>
<evidence type="ECO:0000256" key="1">
    <source>
        <dbReference type="SAM" id="SignalP"/>
    </source>
</evidence>
<reference evidence="2" key="2">
    <citation type="submission" date="2021-02" db="EMBL/GenBank/DDBJ databases">
        <authorList>
            <person name="Kimball J.A."/>
            <person name="Haas M.W."/>
            <person name="Macchietto M."/>
            <person name="Kono T."/>
            <person name="Duquette J."/>
            <person name="Shao M."/>
        </authorList>
    </citation>
    <scope>NUCLEOTIDE SEQUENCE</scope>
    <source>
        <tissue evidence="2">Fresh leaf tissue</tissue>
    </source>
</reference>
<gene>
    <name evidence="2" type="ORF">GUJ93_ZPchr0006g45097</name>
</gene>
<dbReference type="Proteomes" id="UP000729402">
    <property type="component" value="Unassembled WGS sequence"/>
</dbReference>
<reference evidence="2" key="1">
    <citation type="journal article" date="2021" name="bioRxiv">
        <title>Whole Genome Assembly and Annotation of Northern Wild Rice, Zizania palustris L., Supports a Whole Genome Duplication in the Zizania Genus.</title>
        <authorList>
            <person name="Haas M."/>
            <person name="Kono T."/>
            <person name="Macchietto M."/>
            <person name="Millas R."/>
            <person name="McGilp L."/>
            <person name="Shao M."/>
            <person name="Duquette J."/>
            <person name="Hirsch C.N."/>
            <person name="Kimball J."/>
        </authorList>
    </citation>
    <scope>NUCLEOTIDE SEQUENCE</scope>
    <source>
        <tissue evidence="2">Fresh leaf tissue</tissue>
    </source>
</reference>
<dbReference type="EMBL" id="JAAALK010000283">
    <property type="protein sequence ID" value="KAG8075574.1"/>
    <property type="molecule type" value="Genomic_DNA"/>
</dbReference>
<comment type="caution">
    <text evidence="2">The sequence shown here is derived from an EMBL/GenBank/DDBJ whole genome shotgun (WGS) entry which is preliminary data.</text>
</comment>
<dbReference type="AlphaFoldDB" id="A0A8J5W4F0"/>
<feature type="signal peptide" evidence="1">
    <location>
        <begin position="1"/>
        <end position="23"/>
    </location>
</feature>
<evidence type="ECO:0000313" key="3">
    <source>
        <dbReference type="Proteomes" id="UP000729402"/>
    </source>
</evidence>
<organism evidence="2 3">
    <name type="scientific">Zizania palustris</name>
    <name type="common">Northern wild rice</name>
    <dbReference type="NCBI Taxonomy" id="103762"/>
    <lineage>
        <taxon>Eukaryota</taxon>
        <taxon>Viridiplantae</taxon>
        <taxon>Streptophyta</taxon>
        <taxon>Embryophyta</taxon>
        <taxon>Tracheophyta</taxon>
        <taxon>Spermatophyta</taxon>
        <taxon>Magnoliopsida</taxon>
        <taxon>Liliopsida</taxon>
        <taxon>Poales</taxon>
        <taxon>Poaceae</taxon>
        <taxon>BOP clade</taxon>
        <taxon>Oryzoideae</taxon>
        <taxon>Oryzeae</taxon>
        <taxon>Zizaniinae</taxon>
        <taxon>Zizania</taxon>
    </lineage>
</organism>
<evidence type="ECO:0000313" key="2">
    <source>
        <dbReference type="EMBL" id="KAG8075574.1"/>
    </source>
</evidence>
<feature type="chain" id="PRO_5035280189" evidence="1">
    <location>
        <begin position="24"/>
        <end position="99"/>
    </location>
</feature>
<sequence length="99" mass="11343">MRFTRAHILFLFSLKSFLGPVLVLLQASSSPGNFKGSKLDTLSRRFKTRMLNHLASLQVLYLFYNPESKETTYTGTDTTWDDLFILCNTFGPLGSIMQW</sequence>
<accession>A0A8J5W4F0</accession>
<keyword evidence="3" id="KW-1185">Reference proteome</keyword>
<keyword evidence="1" id="KW-0732">Signal</keyword>